<evidence type="ECO:0000313" key="1">
    <source>
        <dbReference type="Proteomes" id="UP000887563"/>
    </source>
</evidence>
<sequence>MEQTFASFLNIKDIEQEGAKPILAHTFAAINGMSQNVVEQSVLEGEAEFWDCSWHPLTNKVNQMLKNGEKLDYSTFSRILGP</sequence>
<dbReference type="WBParaSite" id="Minc3s11166g44681">
    <property type="protein sequence ID" value="Minc3s11166g44681"/>
    <property type="gene ID" value="Minc3s11166g44681"/>
</dbReference>
<proteinExistence type="predicted"/>
<dbReference type="Proteomes" id="UP000887563">
    <property type="component" value="Unplaced"/>
</dbReference>
<protein>
    <submittedName>
        <fullName evidence="2">Uncharacterized protein</fullName>
    </submittedName>
</protein>
<keyword evidence="1" id="KW-1185">Reference proteome</keyword>
<dbReference type="AlphaFoldDB" id="A0A914NV60"/>
<reference evidence="2" key="1">
    <citation type="submission" date="2022-11" db="UniProtKB">
        <authorList>
            <consortium name="WormBaseParasite"/>
        </authorList>
    </citation>
    <scope>IDENTIFICATION</scope>
</reference>
<name>A0A914NV60_MELIC</name>
<accession>A0A914NV60</accession>
<evidence type="ECO:0000313" key="2">
    <source>
        <dbReference type="WBParaSite" id="Minc3s11166g44681"/>
    </source>
</evidence>
<organism evidence="1 2">
    <name type="scientific">Meloidogyne incognita</name>
    <name type="common">Southern root-knot nematode worm</name>
    <name type="synonym">Oxyuris incognita</name>
    <dbReference type="NCBI Taxonomy" id="6306"/>
    <lineage>
        <taxon>Eukaryota</taxon>
        <taxon>Metazoa</taxon>
        <taxon>Ecdysozoa</taxon>
        <taxon>Nematoda</taxon>
        <taxon>Chromadorea</taxon>
        <taxon>Rhabditida</taxon>
        <taxon>Tylenchina</taxon>
        <taxon>Tylenchomorpha</taxon>
        <taxon>Tylenchoidea</taxon>
        <taxon>Meloidogynidae</taxon>
        <taxon>Meloidogyninae</taxon>
        <taxon>Meloidogyne</taxon>
        <taxon>Meloidogyne incognita group</taxon>
    </lineage>
</organism>